<reference evidence="8 9" key="2">
    <citation type="journal article" date="2011" name="Stand. Genomic Sci.">
        <title>Complete genome sequence of Tsukamurella paurometabola type strain (no. 33).</title>
        <authorList>
            <person name="Munk A.C."/>
            <person name="Lapidus A."/>
            <person name="Lucas S."/>
            <person name="Nolan M."/>
            <person name="Tice H."/>
            <person name="Cheng J.F."/>
            <person name="Del Rio T.G."/>
            <person name="Goodwin L."/>
            <person name="Pitluck S."/>
            <person name="Liolios K."/>
            <person name="Huntemann M."/>
            <person name="Ivanova N."/>
            <person name="Mavromatis K."/>
            <person name="Mikhailova N."/>
            <person name="Pati A."/>
            <person name="Chen A."/>
            <person name="Palaniappan K."/>
            <person name="Tapia R."/>
            <person name="Han C."/>
            <person name="Land M."/>
            <person name="Hauser L."/>
            <person name="Chang Y.J."/>
            <person name="Jeffries C.D."/>
            <person name="Brettin T."/>
            <person name="Yasawong M."/>
            <person name="Brambilla E.M."/>
            <person name="Rohde M."/>
            <person name="Sikorski J."/>
            <person name="Goker M."/>
            <person name="Detter J.C."/>
            <person name="Woyke T."/>
            <person name="Bristow J."/>
            <person name="Eisen J.A."/>
            <person name="Markowitz V."/>
            <person name="Hugenholtz P."/>
            <person name="Kyrpides N.C."/>
            <person name="Klenk H.P."/>
        </authorList>
    </citation>
    <scope>NUCLEOTIDE SEQUENCE [LARGE SCALE GENOMIC DNA]</scope>
    <source>
        <strain evidence="9">ATCC 8368 / DSM 20162 / CCUG 35730 / CIP 100753 / JCM 10117 / KCTC 9821 / NBRC 16120 / NCIMB 702349 / NCTC 13040</strain>
    </source>
</reference>
<dbReference type="EMBL" id="CP001966">
    <property type="protein sequence ID" value="ADG78347.1"/>
    <property type="molecule type" value="Genomic_DNA"/>
</dbReference>
<dbReference type="KEGG" id="tpr:Tpau_1729"/>
<dbReference type="Gene3D" id="1.10.230.10">
    <property type="entry name" value="Cytochrome P450-Terp, domain 2"/>
    <property type="match status" value="1"/>
</dbReference>
<organism evidence="8 9">
    <name type="scientific">Tsukamurella paurometabola (strain ATCC 8368 / DSM 20162 / CCUG 35730 / CIP 100753 / JCM 10117 / KCTC 9821 / NBRC 16120 / NCIMB 702349 / NCTC 13040)</name>
    <name type="common">Corynebacterium paurometabolum</name>
    <dbReference type="NCBI Taxonomy" id="521096"/>
    <lineage>
        <taxon>Bacteria</taxon>
        <taxon>Bacillati</taxon>
        <taxon>Actinomycetota</taxon>
        <taxon>Actinomycetes</taxon>
        <taxon>Mycobacteriales</taxon>
        <taxon>Tsukamurellaceae</taxon>
        <taxon>Tsukamurella</taxon>
    </lineage>
</organism>
<reference evidence="9" key="1">
    <citation type="submission" date="2010-03" db="EMBL/GenBank/DDBJ databases">
        <title>The complete chromosome of Tsukamurella paurometabola DSM 20162.</title>
        <authorList>
            <consortium name="US DOE Joint Genome Institute (JGI-PGF)"/>
            <person name="Lucas S."/>
            <person name="Copeland A."/>
            <person name="Lapidus A."/>
            <person name="Glavina del Rio T."/>
            <person name="Dalin E."/>
            <person name="Tice H."/>
            <person name="Bruce D."/>
            <person name="Goodwin L."/>
            <person name="Pitluck S."/>
            <person name="Kyrpides N."/>
            <person name="Mavromatis K."/>
            <person name="Ivanova N."/>
            <person name="Mikhailova N."/>
            <person name="Munk A.C."/>
            <person name="Brettin T."/>
            <person name="Detter J.C."/>
            <person name="Tapia R."/>
            <person name="Han C."/>
            <person name="Larimer F."/>
            <person name="Land M."/>
            <person name="Hauser L."/>
            <person name="Markowitz V."/>
            <person name="Cheng J.-F."/>
            <person name="Hugenholtz P."/>
            <person name="Woyke T."/>
            <person name="Wu D."/>
            <person name="Jando M."/>
            <person name="Brambilla E."/>
            <person name="Klenk H.-P."/>
            <person name="Eisen J.A."/>
        </authorList>
    </citation>
    <scope>NUCLEOTIDE SEQUENCE [LARGE SCALE GENOMIC DNA]</scope>
    <source>
        <strain evidence="9">ATCC 8368 / DSM 20162 / CCUG 35730 / CIP 100753 / JCM 10117 / KCTC 9821 / NBRC 16120 / NCIMB 702349 / NCTC 13040</strain>
    </source>
</reference>
<dbReference type="InterPro" id="IPR036969">
    <property type="entry name" value="Citrate_synthase_sf"/>
</dbReference>
<dbReference type="AlphaFoldDB" id="D5UM67"/>
<dbReference type="InterPro" id="IPR016143">
    <property type="entry name" value="Citrate_synth-like_sm_a-sub"/>
</dbReference>
<dbReference type="STRING" id="521096.Tpau_1729"/>
<dbReference type="GO" id="GO:0005975">
    <property type="term" value="P:carbohydrate metabolic process"/>
    <property type="evidence" value="ECO:0007669"/>
    <property type="project" value="TreeGrafter"/>
</dbReference>
<evidence type="ECO:0000313" key="9">
    <source>
        <dbReference type="Proteomes" id="UP000001213"/>
    </source>
</evidence>
<gene>
    <name evidence="8" type="ordered locus">Tpau_1729</name>
</gene>
<dbReference type="eggNOG" id="COG0372">
    <property type="taxonomic scope" value="Bacteria"/>
</dbReference>
<accession>D5UM67</accession>
<feature type="active site" evidence="6">
    <location>
        <position position="262"/>
    </location>
</feature>
<dbReference type="PRINTS" id="PR00143">
    <property type="entry name" value="CITRTSNTHASE"/>
</dbReference>
<dbReference type="UniPathway" id="UPA00223"/>
<keyword evidence="8" id="KW-0012">Acyltransferase</keyword>
<dbReference type="RefSeq" id="WP_013126375.1">
    <property type="nucleotide sequence ID" value="NC_014158.1"/>
</dbReference>
<dbReference type="PROSITE" id="PS00480">
    <property type="entry name" value="CITRATE_SYNTHASE"/>
    <property type="match status" value="1"/>
</dbReference>
<evidence type="ECO:0000256" key="3">
    <source>
        <dbReference type="ARBA" id="ARBA00022679"/>
    </source>
</evidence>
<protein>
    <recommendedName>
        <fullName evidence="5">Citrate synthase</fullName>
    </recommendedName>
</protein>
<dbReference type="InterPro" id="IPR019810">
    <property type="entry name" value="Citrate_synthase_AS"/>
</dbReference>
<evidence type="ECO:0000256" key="4">
    <source>
        <dbReference type="ARBA" id="ARBA00049288"/>
    </source>
</evidence>
<dbReference type="HOGENOM" id="CLU_025068_2_1_11"/>
<dbReference type="GO" id="GO:0005829">
    <property type="term" value="C:cytosol"/>
    <property type="evidence" value="ECO:0007669"/>
    <property type="project" value="TreeGrafter"/>
</dbReference>
<evidence type="ECO:0000256" key="2">
    <source>
        <dbReference type="ARBA" id="ARBA00010566"/>
    </source>
</evidence>
<dbReference type="InterPro" id="IPR002020">
    <property type="entry name" value="Citrate_synthase"/>
</dbReference>
<comment type="similarity">
    <text evidence="2 5 7">Belongs to the citrate synthase family.</text>
</comment>
<dbReference type="Gene3D" id="1.10.580.10">
    <property type="entry name" value="Citrate Synthase, domain 1"/>
    <property type="match status" value="1"/>
</dbReference>
<dbReference type="InterPro" id="IPR024176">
    <property type="entry name" value="Citrate_synthase_bac-typ"/>
</dbReference>
<evidence type="ECO:0000313" key="8">
    <source>
        <dbReference type="EMBL" id="ADG78347.1"/>
    </source>
</evidence>
<dbReference type="PANTHER" id="PTHR11739">
    <property type="entry name" value="CITRATE SYNTHASE"/>
    <property type="match status" value="1"/>
</dbReference>
<dbReference type="SUPFAM" id="SSF48256">
    <property type="entry name" value="Citrate synthase"/>
    <property type="match status" value="1"/>
</dbReference>
<name>D5UM67_TSUPD</name>
<comment type="catalytic activity">
    <reaction evidence="4">
        <text>oxaloacetate + acetyl-CoA + H2O = citrate + CoA + H(+)</text>
        <dbReference type="Rhea" id="RHEA:16845"/>
        <dbReference type="ChEBI" id="CHEBI:15377"/>
        <dbReference type="ChEBI" id="CHEBI:15378"/>
        <dbReference type="ChEBI" id="CHEBI:16452"/>
        <dbReference type="ChEBI" id="CHEBI:16947"/>
        <dbReference type="ChEBI" id="CHEBI:57287"/>
        <dbReference type="ChEBI" id="CHEBI:57288"/>
        <dbReference type="EC" id="2.3.3.16"/>
    </reaction>
</comment>
<dbReference type="InterPro" id="IPR016142">
    <property type="entry name" value="Citrate_synth-like_lrg_a-sub"/>
</dbReference>
<sequence>MTTAITAPRGLKNVVVADTELGDVRGEQGFFHYRDRDATVLARTRTFEDVWHLMMYGALPTTEESAEFSRRVGELRTIPGRIVDLLRATVTDGTDPLRALRVAISAVGLADLPLLDLQEEDRRDAALRYAAVFPTILAAAHRLASGTDVLEPDPSAGHAADYLRMATGGCAARDVAAVQTYLVATIDHGFNASTFAGRVIASAGSDMASCILGAVGAFLGPLHGGAPSRALASLDAIGDPSNTRAWVRERVANGDVIMGFGHAVYRTHDPRSELLKQVALSYDSALVRRATAVEREIEAAINELKPGRWLYANVEYYAGVVMSEAGLPPTMFTPTFAVARAVGWTANVLEQARDGKIIRPSARYTGPQPIPGV</sequence>
<evidence type="ECO:0000256" key="6">
    <source>
        <dbReference type="PIRSR" id="PIRSR001369-1"/>
    </source>
</evidence>
<dbReference type="GO" id="GO:0006099">
    <property type="term" value="P:tricarboxylic acid cycle"/>
    <property type="evidence" value="ECO:0007669"/>
    <property type="project" value="UniProtKB-UniPathway"/>
</dbReference>
<comment type="pathway">
    <text evidence="1">Carbohydrate metabolism; tricarboxylic acid cycle.</text>
</comment>
<dbReference type="GO" id="GO:0036440">
    <property type="term" value="F:citrate synthase activity"/>
    <property type="evidence" value="ECO:0007669"/>
    <property type="project" value="UniProtKB-EC"/>
</dbReference>
<dbReference type="Pfam" id="PF00285">
    <property type="entry name" value="Citrate_synt"/>
    <property type="match status" value="1"/>
</dbReference>
<feature type="active site" evidence="6">
    <location>
        <position position="315"/>
    </location>
</feature>
<evidence type="ECO:0000256" key="7">
    <source>
        <dbReference type="RuleBase" id="RU003406"/>
    </source>
</evidence>
<proteinExistence type="inferred from homology"/>
<keyword evidence="9" id="KW-1185">Reference proteome</keyword>
<dbReference type="PIRSF" id="PIRSF001369">
    <property type="entry name" value="Citrate_synth"/>
    <property type="match status" value="1"/>
</dbReference>
<keyword evidence="3 5" id="KW-0808">Transferase</keyword>
<dbReference type="Proteomes" id="UP000001213">
    <property type="component" value="Chromosome"/>
</dbReference>
<evidence type="ECO:0000256" key="1">
    <source>
        <dbReference type="ARBA" id="ARBA00005163"/>
    </source>
</evidence>
<evidence type="ECO:0000256" key="5">
    <source>
        <dbReference type="PIRNR" id="PIRNR001369"/>
    </source>
</evidence>
<dbReference type="PANTHER" id="PTHR11739:SF23">
    <property type="entry name" value="CITRATE SYNTHASE 2-RELATED"/>
    <property type="match status" value="1"/>
</dbReference>